<feature type="non-terminal residue" evidence="6">
    <location>
        <position position="3098"/>
    </location>
</feature>
<dbReference type="GO" id="GO:0005576">
    <property type="term" value="C:extracellular region"/>
    <property type="evidence" value="ECO:0007669"/>
    <property type="project" value="UniProtKB-SubCell"/>
</dbReference>
<keyword evidence="3" id="KW-0732">Signal</keyword>
<protein>
    <submittedName>
        <fullName evidence="6">YDG domain-containing protein</fullName>
    </submittedName>
</protein>
<accession>A0A9B0ABV5</accession>
<dbReference type="InterPro" id="IPR041286">
    <property type="entry name" value="MBG_2"/>
</dbReference>
<dbReference type="Pfam" id="PF18657">
    <property type="entry name" value="YDG"/>
    <property type="match status" value="3"/>
</dbReference>
<dbReference type="Pfam" id="PF18888">
    <property type="entry name" value="DUF5650"/>
    <property type="match status" value="16"/>
</dbReference>
<reference evidence="6" key="1">
    <citation type="submission" date="2025-08" db="UniProtKB">
        <authorList>
            <consortium name="RefSeq"/>
        </authorList>
    </citation>
    <scope>IDENTIFICATION</scope>
</reference>
<dbReference type="RefSeq" id="WP_034412339.1">
    <property type="nucleotide sequence ID" value="NZ_KI519499.1"/>
</dbReference>
<dbReference type="InterPro" id="IPR011050">
    <property type="entry name" value="Pectin_lyase_fold/virulence"/>
</dbReference>
<organism evidence="5 6">
    <name type="scientific">Derxia gummosa DSM 723</name>
    <dbReference type="NCBI Taxonomy" id="1121388"/>
    <lineage>
        <taxon>Bacteria</taxon>
        <taxon>Pseudomonadati</taxon>
        <taxon>Pseudomonadota</taxon>
        <taxon>Betaproteobacteria</taxon>
        <taxon>Burkholderiales</taxon>
        <taxon>Alcaligenaceae</taxon>
        <taxon>Derxia</taxon>
    </lineage>
</organism>
<dbReference type="Proteomes" id="UP000675920">
    <property type="component" value="Unplaced"/>
</dbReference>
<dbReference type="SUPFAM" id="SSF51126">
    <property type="entry name" value="Pectin lyase-like"/>
    <property type="match status" value="1"/>
</dbReference>
<evidence type="ECO:0000256" key="1">
    <source>
        <dbReference type="ARBA" id="ARBA00004613"/>
    </source>
</evidence>
<dbReference type="InterPro" id="IPR041248">
    <property type="entry name" value="YDG"/>
</dbReference>
<keyword evidence="2" id="KW-0964">Secreted</keyword>
<dbReference type="InterPro" id="IPR043710">
    <property type="entry name" value="DUF5650"/>
</dbReference>
<keyword evidence="5" id="KW-1185">Reference proteome</keyword>
<evidence type="ECO:0000313" key="6">
    <source>
        <dbReference type="RefSeq" id="WP_034412339.1"/>
    </source>
</evidence>
<dbReference type="InterPro" id="IPR050909">
    <property type="entry name" value="Bact_Autotransporter_VF"/>
</dbReference>
<evidence type="ECO:0000313" key="5">
    <source>
        <dbReference type="Proteomes" id="UP000675920"/>
    </source>
</evidence>
<dbReference type="InterPro" id="IPR012334">
    <property type="entry name" value="Pectin_lyas_fold"/>
</dbReference>
<sequence length="3098" mass="305219">MHNGPGSMNRIYRLIWNELTGSFVAVAEFARARGKRSRGIAGAVLAAGGVALAAPVSAQAPPDAGRLAAAVAARNLAGNALPTGGNVVAGSATIGQNGARMDINQSSQRAAINWLGFDIGGQAQVNFNQPNANSATLNRVTGADPSAILGRLTSNGQVLLVNPNGIVFGQGSQVNVGGIVASTLDLADADFMAGKLNFTRGAGAGAVLNRGAITTAAGGYAALLAPEAINEGVISARLGTVALAAGDAVTLDVNGASLVGVRVDPATVKALVENRQMIVAEGGRVVMSAGAAQRLLQGAVAGGADGALVDDGGRVRIVSNTGTVSAAGGAVKVEGGNIDLAGNIDVGGASAGTVAIGGDYLSQSGRVEANATGGKGGGIAIQADTVVQTASAHLGADGSTGGGSIRVEGAAAGATGTTAPGMVYSSATMSARGLGDGAKGGDIAITASDVELRAAAINAAGDGGGGRVRIGGGFHGLDSGIANAVNVGVNASTVITADAGTHGDGGEVVVWSDGKTVFAGLAYARGGTQSGNGGKAEFSGAQTLIFQGDAQLNSRAGGAKGQLLLDPRNITVDEINSALATLAMSDPTPGNTSGFGTVTRVLSNGNVVVTAPYADTGATADTGAVYMFDSRSGALLSNLRGTNANDHIGSAGIQTLANGNYLVLSPDFETVGSRSYYFIKNYDAGQQTGASSYDYTSSYPRLTGNVSSGAITWQSGSTGGGSSLVSSGNSLTGNSASYDVVGGTNVYANDRLGQITQVSVTGYANAIAVPRTTTIVELSNGNVAIATPTWFNGRGAVTWLNGSNGQLADGSAGGRVSSTVSLVGSTAIRSTAPIEGDGSGHNVYVLDWNSALSTTLIGSTGSAVRTTTPAAPGDFVGEDLVALGNGSYVVGSRHFTNGSATYAGAVTWGSGSGGTVGAVSSSNSLVGGSKYDFVGSGGIRAVGSTQQNYLVLSPEWSATGNAAAGRYVNNAPNGAVTWVDGSNGQSYGSGSAGALVSSSNSLIGNAGDGVGALSNSVGSYTYSANSQTSTYLYVSHTAHSTSADGLRVLANGNWLAVDTSWNSSAGAVTFGLGASGLAGVVSSSNSLVGSTASDGIGNSVLLLDNSNWVTWSSVWDNGAATNAGAVTWGSGTTGRTGAVSASNSLVGSDAYETVGSNGVLAVGAAGSGGLRANYLVISPFWGNRSGQQYSTVNYGAITWGNGSTGTSGAVSSSNSLTGSNAGDYLGSYHYSDSRGSDNYFYSASWNGAVNPYAWTANVTTTVDVLDNGNYIVRSPSWNGGRGAVTWGSGAAGITGNVSSANSLVGSTADAYTTVTTSDGSKTFTDNSTGSTVSATFSRVTTYQTMTGDHVGLLGQALSGGRYMAVSPTWGDGKGALSMIGASGTTGTVGSGNSVLGSTADVYTDANRTALVSTGDRLGTLPDLLMLPTQYTSTATSGGKTYVENGSTTRRLGPLWLNHTANSTSETSYRGSTGFTYNAVSNWYVTGFTLNYYPIIKELSNGAVLVASPGWNNGSNIYAGAITWFSSAGQLADGSSGGTLGTGNSLVGSHARDWLGYRLPVDGVVELQGPNAGGFVLVNPQWWDDRGAVTWGSASAGVVGTVGSGNSLVGTRGATRPATTLVPRVSYNGETGTWYSSWAVRDNTTGQVAGAVTRDGDRVGAGGVFALADGNAVVSSPFWDFNATGLSQGVYLGWGAPNSRGAATWLNGGTGNYYGGGAGGAISSSNSLVGSNYGDAVSWAAWEQNSPGLTTTFVMPGITELTGGRYVVASPYWANGTATAAGAVTFSDAGGIAGAVSTANSLVGSTTGDHIGLGNGIRVGTTGTNRQMVSGVTVVQAWNPDTSSYDTNYFVRSADWTNTADGASGGARAGAVTWVNGTTGIAAGETTRGAVVGAGNSLVGSTANDAFGTLLTTLSGTVNGQSVRTGDLLIFSNLADCDVAGAGAVTLVSGLTGATGPASWRNSVVGLAPVANGQSTQSITTGTNTLNYTSDIQYALLPTAVTASESVQYRPLIWAAPNATSGKNSSVLYALTVVDDSLATQRNAGLLNGDAGGDLNWNSPLFAGNASGFTGVGGSNGLLGFSASTGSDVVITPGTLTAMLDAGTDVTLQASRDITVVRDITVSAGGNGGDLALDAGRSIRIYGDIDTDNGNFTATANRSLADGVVAADCPDCASRISMARGSTIDAGSGTLTLRILDSDKTSDVAGAITVANLRGNDIRVLNEGLDGSGRGMGIRFTAGASVGDTSTSNVLLRAGGSSSAGTGGIVLGSDTVITGSSSATLEASAAQAGSAFYLGSAGGSGAALSLTAAQAQAIVKQSSGFANVNFGRADQTGNLNLGALDMTQAAALRSGAALGADLRIQSGSGGITLSGNLVTNNDASHATTLATAGGGTIALGSSNVTNSGSGWLELETRGSGTVTQSTGAVSTASLLLDTTGSTSLTGSGNRFNTVAGSLGGGTLVAGTGNVTVGTVGGASGLASSAAFTLRTTGANTDLTLNNAVSATTGDITLAAARNFTNNVAGNAGIVASAGRYLVYSANPTDTTEGMTGYVKHYNQTYSASAPGYAGSGNWFLYSVAPTLTIGVGAGGNVVYGSSGSVPGITSSGFIDGDSFATATTGSLASTTSSYTPSGAGFIPVGTYTVNLTGQGTLASSLGYTITVNTGSSSFTVTPKPIDVAGLTANSRVYDGTTTASVSGTASLTGGGATSGDGHYMAGDTVNISGTATGSFTDRNAGTGKSVQLAGLTLGGADAGNYSISLGSVTADITPKPINITGLTAASSRVYDGTTAATVGGSASYDTEAVGSGTTTDGRAYTLDSISLSGTATGTYNSSHVAGANTVTFGGLTLGGTNAGNYTLVMGSQAATITAKPLNITGVTADGKTYDGTATATFTGTAALGTGGSAAGDGLLVGSDAVSLTGTLAGSFTNFNAGTRSVTTSGLSLTGTNAGDYTLSTWTPTATILARSISVAFNSQVKTYGDSDPTLTFTVGGLGLVGSDSIASVFTGAGSTATGASATAGTHAITVGTLAVGNSNYTLGSVTNGTLTVNKAALTVTANDGRKTYGDADPTLGYTVDASQLRYTDTASVVSGVQLSTATGSAAT</sequence>
<dbReference type="SMART" id="SM00912">
    <property type="entry name" value="Haemagg_act"/>
    <property type="match status" value="1"/>
</dbReference>
<dbReference type="Gene3D" id="2.160.20.10">
    <property type="entry name" value="Single-stranded right-handed beta-helix, Pectin lyase-like"/>
    <property type="match status" value="2"/>
</dbReference>
<proteinExistence type="predicted"/>
<name>A0A9B0ABV5_9BURK</name>
<dbReference type="PANTHER" id="PTHR12338:SF8">
    <property type="entry name" value="HEME_HEMOPEXIN-BINDING PROTEIN"/>
    <property type="match status" value="1"/>
</dbReference>
<dbReference type="Pfam" id="PF13018">
    <property type="entry name" value="ESPR"/>
    <property type="match status" value="1"/>
</dbReference>
<dbReference type="InterPro" id="IPR008638">
    <property type="entry name" value="FhaB/CdiA-like_TPS"/>
</dbReference>
<dbReference type="OrthoDB" id="8672993at2"/>
<dbReference type="PANTHER" id="PTHR12338">
    <property type="entry name" value="AUTOTRANSPORTER"/>
    <property type="match status" value="1"/>
</dbReference>
<dbReference type="Pfam" id="PF05860">
    <property type="entry name" value="TPS"/>
    <property type="match status" value="1"/>
</dbReference>
<dbReference type="Pfam" id="PF18676">
    <property type="entry name" value="MBG_2"/>
    <property type="match status" value="2"/>
</dbReference>
<comment type="subcellular location">
    <subcellularLocation>
        <location evidence="1">Secreted</location>
    </subcellularLocation>
</comment>
<evidence type="ECO:0000259" key="4">
    <source>
        <dbReference type="SMART" id="SM00912"/>
    </source>
</evidence>
<evidence type="ECO:0000256" key="2">
    <source>
        <dbReference type="ARBA" id="ARBA00022525"/>
    </source>
</evidence>
<evidence type="ECO:0000256" key="3">
    <source>
        <dbReference type="ARBA" id="ARBA00022729"/>
    </source>
</evidence>
<dbReference type="InterPro" id="IPR024973">
    <property type="entry name" value="ESPR"/>
</dbReference>
<dbReference type="NCBIfam" id="TIGR01901">
    <property type="entry name" value="adhes_NPXG"/>
    <property type="match status" value="1"/>
</dbReference>
<feature type="domain" description="Filamentous haemagglutinin FhaB/tRNA nuclease CdiA-like TPS" evidence="4">
    <location>
        <begin position="78"/>
        <end position="190"/>
    </location>
</feature>